<dbReference type="Gene3D" id="3.40.309.10">
    <property type="entry name" value="Aldehyde Dehydrogenase, Chain A, domain 2"/>
    <property type="match status" value="1"/>
</dbReference>
<dbReference type="Gene3D" id="1.10.1200.10">
    <property type="entry name" value="ACP-like"/>
    <property type="match status" value="1"/>
</dbReference>
<comment type="similarity">
    <text evidence="2 8">In the N-terminal section; belongs to the GART family.</text>
</comment>
<comment type="similarity">
    <text evidence="1 8">In the C-terminal section; belongs to the aldehyde dehydrogenase family. ALDH1L subfamily.</text>
</comment>
<dbReference type="PROSITE" id="PS00687">
    <property type="entry name" value="ALDEHYDE_DEHYDR_GLU"/>
    <property type="match status" value="1"/>
</dbReference>
<dbReference type="InterPro" id="IPR037022">
    <property type="entry name" value="Formyl_trans_C_sf"/>
</dbReference>
<evidence type="ECO:0000313" key="16">
    <source>
        <dbReference type="Ensembl" id="ENSEEEP00000009069.2"/>
    </source>
</evidence>
<feature type="active site" evidence="13">
    <location>
        <position position="638"/>
    </location>
</feature>
<dbReference type="AlphaFoldDB" id="A0A4W4EDN0"/>
<dbReference type="PROSITE" id="PS00373">
    <property type="entry name" value="GART"/>
    <property type="match status" value="1"/>
</dbReference>
<dbReference type="FunFam" id="3.40.605.10:FF:000009">
    <property type="entry name" value="Cytosolic 10-formyltetrahydrofolate dehydrogenase"/>
    <property type="match status" value="1"/>
</dbReference>
<evidence type="ECO:0000259" key="15">
    <source>
        <dbReference type="PROSITE" id="PS50075"/>
    </source>
</evidence>
<feature type="domain" description="Carrier" evidence="15">
    <location>
        <begin position="283"/>
        <end position="360"/>
    </location>
</feature>
<dbReference type="SUPFAM" id="SSF53720">
    <property type="entry name" value="ALDH-like"/>
    <property type="match status" value="1"/>
</dbReference>
<sequence>MLWAANTVIRKFSTSYAKLQNKLNLALIGQSLFGQEVYTGLRKQGHKVVGVFTVPDKDGKADPLATVAEKDGTPVFKFPRWRVKGEPIAEVVEAYKAVGAELNVMPFCSQFIPMTVINYPKHGSIIYHPSILPKHRGASAINWTLIEGDKKAGFSVFWADDGLDTGPILLQKECDVEPNDTVDTLYNRFLFPEGIKAMVNLDQPAEAIHNWIRGHDKVPGAWAVIQGQVCAISVHAGVGTHKACRCQLQVRSLQFEDGKMIPAARYFSPGDTTSVELTEEEKKMAEEIRVCVCVIWKGILSNVNVIEDTTDFFKSGAASMDVVRLVEEIKEKCAGVPLQNEDVYMATSFQEFVQMFVRRLRGEDQEEELVVSYATKDINNMTLKMPYQCFIDGRFEDAENGKTYDTVNPTDGSVICKVSFASVADVDRAVASAKQAFEDGPWGKMNQRDRGRLLYRLADLMEEHQEELATIEAIDSGAVYTLALKTHVGMSIQTFRYFAGWCDKIQGTTIPINQARPNRNLTFTRKEPLGVCAIVIPWNYPLMMLAWKSAACLAAGNTLVLKPAQVTPLTALKFAELTVKAGIPKGVINILPGSGGLVGQRLSDHPDIRKLGFTGSTPIGKQIMKSCAVSNLKKVSLELGGKSPLIVFSDCDLDKAVRMGMSSVYFNKGENCIAAGRLFVEESIHDEFIRRVVEEIKKMKIGDPLDRSTDHGPQNHKAHLDKLVEYCETGVKEGATLICGGKQVNRPGYFMEPTVFTDVEDHMFIAKEESFGPVMVVSKFKDGDVDGVLSRANDTEFGLASGVFTRDINKAMYVSERLEAGTVFINTYNKTDVAAPFGGFKQSGFGKDLGEEALHEYLRTKAVTVEY</sequence>
<feature type="active site" description="Proton acceptor" evidence="9">
    <location>
        <position position="638"/>
    </location>
</feature>
<evidence type="ECO:0000256" key="5">
    <source>
        <dbReference type="ARBA" id="ARBA00022857"/>
    </source>
</evidence>
<evidence type="ECO:0000256" key="1">
    <source>
        <dbReference type="ARBA" id="ARBA00007995"/>
    </source>
</evidence>
<reference evidence="16" key="5">
    <citation type="submission" date="2025-09" db="UniProtKB">
        <authorList>
            <consortium name="Ensembl"/>
        </authorList>
    </citation>
    <scope>IDENTIFICATION</scope>
</reference>
<dbReference type="InterPro" id="IPR016162">
    <property type="entry name" value="Ald_DH_N"/>
</dbReference>
<keyword evidence="17" id="KW-1185">Reference proteome</keyword>
<dbReference type="Gene3D" id="3.10.25.10">
    <property type="entry name" value="Formyl transferase, C-terminal domain"/>
    <property type="match status" value="1"/>
</dbReference>
<feature type="binding site" evidence="11">
    <location>
        <position position="722"/>
    </location>
    <ligand>
        <name>NADP(+)</name>
        <dbReference type="ChEBI" id="CHEBI:58349"/>
    </ligand>
</feature>
<feature type="binding site" evidence="11">
    <location>
        <begin position="615"/>
        <end position="616"/>
    </location>
    <ligand>
        <name>NADP(+)</name>
        <dbReference type="ChEBI" id="CHEBI:58349"/>
    </ligand>
</feature>
<organism evidence="16 17">
    <name type="scientific">Electrophorus electricus</name>
    <name type="common">Electric eel</name>
    <name type="synonym">Gymnotus electricus</name>
    <dbReference type="NCBI Taxonomy" id="8005"/>
    <lineage>
        <taxon>Eukaryota</taxon>
        <taxon>Metazoa</taxon>
        <taxon>Chordata</taxon>
        <taxon>Craniata</taxon>
        <taxon>Vertebrata</taxon>
        <taxon>Euteleostomi</taxon>
        <taxon>Actinopterygii</taxon>
        <taxon>Neopterygii</taxon>
        <taxon>Teleostei</taxon>
        <taxon>Ostariophysi</taxon>
        <taxon>Gymnotiformes</taxon>
        <taxon>Gymnotoidei</taxon>
        <taxon>Gymnotidae</taxon>
        <taxon>Electrophorus</taxon>
    </lineage>
</organism>
<feature type="site" description="Essential for catalytic activity" evidence="12">
    <location>
        <position position="164"/>
    </location>
</feature>
<dbReference type="CDD" id="cd07140">
    <property type="entry name" value="ALDH_F1L_FTFDH"/>
    <property type="match status" value="1"/>
</dbReference>
<evidence type="ECO:0000256" key="3">
    <source>
        <dbReference type="ARBA" id="ARBA00022450"/>
    </source>
</evidence>
<dbReference type="InterPro" id="IPR011407">
    <property type="entry name" value="10_FTHF_DH"/>
</dbReference>
<dbReference type="Pfam" id="PF00551">
    <property type="entry name" value="Formyl_trans_N"/>
    <property type="match status" value="1"/>
</dbReference>
<dbReference type="Gene3D" id="3.40.50.12230">
    <property type="match status" value="1"/>
</dbReference>
<feature type="active site" description="Proton donor" evidence="9">
    <location>
        <position position="128"/>
    </location>
</feature>
<dbReference type="InterPro" id="IPR009081">
    <property type="entry name" value="PP-bd_ACP"/>
</dbReference>
<name>A0A4W4EDN0_ELEEL</name>
<dbReference type="InterPro" id="IPR015590">
    <property type="entry name" value="Aldehyde_DH_dom"/>
</dbReference>
<dbReference type="InterPro" id="IPR001555">
    <property type="entry name" value="GART_AS"/>
</dbReference>
<reference evidence="16" key="4">
    <citation type="submission" date="2025-08" db="UniProtKB">
        <authorList>
            <consortium name="Ensembl"/>
        </authorList>
    </citation>
    <scope>IDENTIFICATION</scope>
</reference>
<reference evidence="17" key="1">
    <citation type="journal article" date="2014" name="Science">
        <title>Nonhuman genetics. Genomic basis for the convergent evolution of electric organs.</title>
        <authorList>
            <person name="Gallant J.R."/>
            <person name="Traeger L.L."/>
            <person name="Volkening J.D."/>
            <person name="Moffett H."/>
            <person name="Chen P.H."/>
            <person name="Novina C.D."/>
            <person name="Phillips G.N.Jr."/>
            <person name="Anand R."/>
            <person name="Wells G.B."/>
            <person name="Pinch M."/>
            <person name="Guth R."/>
            <person name="Unguez G.A."/>
            <person name="Albert J.S."/>
            <person name="Zakon H.H."/>
            <person name="Samanta M.P."/>
            <person name="Sussman M.R."/>
        </authorList>
    </citation>
    <scope>NUCLEOTIDE SEQUENCE [LARGE SCALE GENOMIC DNA]</scope>
</reference>
<feature type="binding site" evidence="11">
    <location>
        <begin position="562"/>
        <end position="565"/>
    </location>
    <ligand>
        <name>NADP(+)</name>
        <dbReference type="ChEBI" id="CHEBI:58349"/>
    </ligand>
</feature>
<dbReference type="InterPro" id="IPR029510">
    <property type="entry name" value="Ald_DH_CS_GLU"/>
</dbReference>
<dbReference type="SUPFAM" id="SSF53328">
    <property type="entry name" value="Formyltransferase"/>
    <property type="match status" value="1"/>
</dbReference>
<evidence type="ECO:0000256" key="6">
    <source>
        <dbReference type="ARBA" id="ARBA00023002"/>
    </source>
</evidence>
<dbReference type="Gene3D" id="3.40.605.10">
    <property type="entry name" value="Aldehyde Dehydrogenase, Chain A, domain 1"/>
    <property type="match status" value="1"/>
</dbReference>
<dbReference type="InterPro" id="IPR002376">
    <property type="entry name" value="Formyl_transf_N"/>
</dbReference>
<feature type="binding site" evidence="11">
    <location>
        <begin position="536"/>
        <end position="538"/>
    </location>
    <ligand>
        <name>NADP(+)</name>
        <dbReference type="ChEBI" id="CHEBI:58349"/>
    </ligand>
</feature>
<evidence type="ECO:0000313" key="17">
    <source>
        <dbReference type="Proteomes" id="UP000314983"/>
    </source>
</evidence>
<feature type="binding site" evidence="11">
    <location>
        <begin position="595"/>
        <end position="600"/>
    </location>
    <ligand>
        <name>NADP(+)</name>
        <dbReference type="ChEBI" id="CHEBI:58349"/>
    </ligand>
</feature>
<dbReference type="Ensembl" id="ENSEEET00000009186.2">
    <property type="protein sequence ID" value="ENSEEEP00000009069.2"/>
    <property type="gene ID" value="ENSEEEG00000004617.2"/>
</dbReference>
<dbReference type="PROSITE" id="PS50075">
    <property type="entry name" value="CARRIER"/>
    <property type="match status" value="1"/>
</dbReference>
<feature type="active site" description="Proton donor" evidence="9">
    <location>
        <position position="672"/>
    </location>
</feature>
<dbReference type="PIRSF" id="PIRSF036489">
    <property type="entry name" value="10-FTHFDH"/>
    <property type="match status" value="1"/>
</dbReference>
<dbReference type="InterPro" id="IPR016163">
    <property type="entry name" value="Ald_DH_C"/>
</dbReference>
<dbReference type="InterPro" id="IPR011034">
    <property type="entry name" value="Formyl_transferase-like_C_sf"/>
</dbReference>
<dbReference type="GO" id="GO:0009258">
    <property type="term" value="P:10-formyltetrahydrofolate catabolic process"/>
    <property type="evidence" value="ECO:0007669"/>
    <property type="project" value="UniProtKB-UniRule"/>
</dbReference>
<dbReference type="InterPro" id="IPR016161">
    <property type="entry name" value="Ald_DH/histidinol_DH"/>
</dbReference>
<evidence type="ECO:0000256" key="12">
    <source>
        <dbReference type="PIRSR" id="PIRSR036489-4"/>
    </source>
</evidence>
<keyword evidence="8" id="KW-0554">One-carbon metabolism</keyword>
<dbReference type="GO" id="GO:0016155">
    <property type="term" value="F:formyltetrahydrofolate dehydrogenase activity"/>
    <property type="evidence" value="ECO:0007669"/>
    <property type="project" value="UniProtKB-UniRule"/>
</dbReference>
<dbReference type="GeneTree" id="ENSGT00940000158018"/>
<evidence type="ECO:0000256" key="8">
    <source>
        <dbReference type="PIRNR" id="PIRNR036489"/>
    </source>
</evidence>
<proteinExistence type="inferred from homology"/>
<evidence type="ECO:0000256" key="7">
    <source>
        <dbReference type="ARBA" id="ARBA00048239"/>
    </source>
</evidence>
<dbReference type="InterPro" id="IPR036477">
    <property type="entry name" value="Formyl_transf_N_sf"/>
</dbReference>
<dbReference type="EC" id="1.5.1.6" evidence="8"/>
<dbReference type="PANTHER" id="PTHR11699">
    <property type="entry name" value="ALDEHYDE DEHYDROGENASE-RELATED"/>
    <property type="match status" value="1"/>
</dbReference>
<accession>A0A4W4EDN0</accession>
<comment type="catalytic activity">
    <reaction evidence="7">
        <text>(6R)-10-formyltetrahydrofolate + NADP(+) + H2O = (6S)-5,6,7,8-tetrahydrofolate + CO2 + NADPH + H(+)</text>
        <dbReference type="Rhea" id="RHEA:10180"/>
        <dbReference type="ChEBI" id="CHEBI:15377"/>
        <dbReference type="ChEBI" id="CHEBI:15378"/>
        <dbReference type="ChEBI" id="CHEBI:16526"/>
        <dbReference type="ChEBI" id="CHEBI:57453"/>
        <dbReference type="ChEBI" id="CHEBI:57783"/>
        <dbReference type="ChEBI" id="CHEBI:58349"/>
        <dbReference type="ChEBI" id="CHEBI:195366"/>
        <dbReference type="EC" id="1.5.1.6"/>
    </reaction>
    <physiologicalReaction direction="left-to-right" evidence="7">
        <dbReference type="Rhea" id="RHEA:10181"/>
    </physiologicalReaction>
</comment>
<feature type="binding site" evidence="10">
    <location>
        <begin position="110"/>
        <end position="112"/>
    </location>
    <ligand>
        <name>(6R)-10-formyltetrahydrofolate</name>
        <dbReference type="ChEBI" id="CHEBI:195366"/>
    </ligand>
</feature>
<evidence type="ECO:0000256" key="2">
    <source>
        <dbReference type="ARBA" id="ARBA00010978"/>
    </source>
</evidence>
<evidence type="ECO:0000256" key="4">
    <source>
        <dbReference type="ARBA" id="ARBA00022553"/>
    </source>
</evidence>
<evidence type="ECO:0000256" key="14">
    <source>
        <dbReference type="RuleBase" id="RU003345"/>
    </source>
</evidence>
<dbReference type="Pfam" id="PF00171">
    <property type="entry name" value="Aldedh"/>
    <property type="match status" value="1"/>
</dbReference>
<dbReference type="InterPro" id="IPR036736">
    <property type="entry name" value="ACP-like_sf"/>
</dbReference>
<dbReference type="FunFam" id="3.40.309.10:FF:000008">
    <property type="entry name" value="Cytosolic 10-formyltetrahydrofolate dehydrogenase"/>
    <property type="match status" value="1"/>
</dbReference>
<dbReference type="PROSITE" id="PS00070">
    <property type="entry name" value="ALDEHYDE_DEHYDR_CYS"/>
    <property type="match status" value="1"/>
</dbReference>
<feature type="binding site" evidence="11">
    <location>
        <begin position="769"/>
        <end position="771"/>
    </location>
    <ligand>
        <name>NADP(+)</name>
        <dbReference type="ChEBI" id="CHEBI:58349"/>
    </ligand>
</feature>
<dbReference type="FunFam" id="1.10.1200.10:FF:000002">
    <property type="entry name" value="10-formyltetrahydrofolate dehydrogenase"/>
    <property type="match status" value="1"/>
</dbReference>
<dbReference type="SUPFAM" id="SSF50486">
    <property type="entry name" value="FMT C-terminal domain-like"/>
    <property type="match status" value="1"/>
</dbReference>
<reference evidence="17" key="2">
    <citation type="journal article" date="2017" name="Sci. Adv.">
        <title>A tail of two voltages: Proteomic comparison of the three electric organs of the electric eel.</title>
        <authorList>
            <person name="Traeger L.L."/>
            <person name="Sabat G."/>
            <person name="Barrett-Wilt G.A."/>
            <person name="Wells G.B."/>
            <person name="Sussman M.R."/>
        </authorList>
    </citation>
    <scope>NUCLEOTIDE SEQUENCE [LARGE SCALE GENOMIC DNA]</scope>
</reference>
<evidence type="ECO:0000256" key="9">
    <source>
        <dbReference type="PIRSR" id="PIRSR036489-1"/>
    </source>
</evidence>
<dbReference type="GO" id="GO:0005737">
    <property type="term" value="C:cytoplasm"/>
    <property type="evidence" value="ECO:0007669"/>
    <property type="project" value="InterPro"/>
</dbReference>
<dbReference type="Proteomes" id="UP000314983">
    <property type="component" value="Chromosome 7"/>
</dbReference>
<dbReference type="FunFam" id="3.40.605.10:FF:000026">
    <property type="entry name" value="Aldehyde dehydrogenase, putative"/>
    <property type="match status" value="1"/>
</dbReference>
<feature type="binding site" evidence="10">
    <location>
        <position position="164"/>
    </location>
    <ligand>
        <name>(6R)-10-formyltetrahydrofolate</name>
        <dbReference type="ChEBI" id="CHEBI:195366"/>
    </ligand>
</feature>
<evidence type="ECO:0000256" key="13">
    <source>
        <dbReference type="PROSITE-ProRule" id="PRU10007"/>
    </source>
</evidence>
<keyword evidence="3" id="KW-0596">Phosphopantetheine</keyword>
<protein>
    <recommendedName>
        <fullName evidence="8">10-formyltetrahydrofolate dehydrogenase</fullName>
        <ecNumber evidence="8">1.5.1.6</ecNumber>
    </recommendedName>
</protein>
<keyword evidence="6 8" id="KW-0560">Oxidoreductase</keyword>
<dbReference type="InterPro" id="IPR016160">
    <property type="entry name" value="Ald_DH_CS_CYS"/>
</dbReference>
<gene>
    <name evidence="16" type="primary">ALDH1L2</name>
</gene>
<reference evidence="16" key="3">
    <citation type="submission" date="2020-05" db="EMBL/GenBank/DDBJ databases">
        <title>Electrophorus electricus (electric eel) genome, fEleEle1, primary haplotype.</title>
        <authorList>
            <person name="Myers G."/>
            <person name="Meyer A."/>
            <person name="Fedrigo O."/>
            <person name="Formenti G."/>
            <person name="Rhie A."/>
            <person name="Tracey A."/>
            <person name="Sims Y."/>
            <person name="Jarvis E.D."/>
        </authorList>
    </citation>
    <scope>NUCLEOTIDE SEQUENCE [LARGE SCALE GENOMIC DNA]</scope>
</reference>
<evidence type="ECO:0000256" key="10">
    <source>
        <dbReference type="PIRSR" id="PIRSR036489-2"/>
    </source>
</evidence>
<comment type="similarity">
    <text evidence="14">Belongs to the aldehyde dehydrogenase family.</text>
</comment>
<dbReference type="GO" id="GO:0006730">
    <property type="term" value="P:one-carbon metabolic process"/>
    <property type="evidence" value="ECO:0007669"/>
    <property type="project" value="UniProtKB-KW"/>
</dbReference>
<keyword evidence="4" id="KW-0597">Phosphoprotein</keyword>
<keyword evidence="5 8" id="KW-0521">NADP</keyword>
<evidence type="ECO:0000256" key="11">
    <source>
        <dbReference type="PIRSR" id="PIRSR036489-3"/>
    </source>
</evidence>
<dbReference type="GO" id="GO:0016620">
    <property type="term" value="F:oxidoreductase activity, acting on the aldehyde or oxo group of donors, NAD or NADP as acceptor"/>
    <property type="evidence" value="ECO:0007669"/>
    <property type="project" value="InterPro"/>
</dbReference>